<dbReference type="SUPFAM" id="SSF56112">
    <property type="entry name" value="Protein kinase-like (PK-like)"/>
    <property type="match status" value="1"/>
</dbReference>
<comment type="caution">
    <text evidence="2">The sequence shown here is derived from an EMBL/GenBank/DDBJ whole genome shotgun (WGS) entry which is preliminary data.</text>
</comment>
<feature type="domain" description="Protein kinase" evidence="1">
    <location>
        <begin position="1"/>
        <end position="214"/>
    </location>
</feature>
<proteinExistence type="predicted"/>
<reference evidence="2 3" key="1">
    <citation type="submission" date="2021-06" db="EMBL/GenBank/DDBJ databases">
        <authorList>
            <person name="Kallberg Y."/>
            <person name="Tangrot J."/>
            <person name="Rosling A."/>
        </authorList>
    </citation>
    <scope>NUCLEOTIDE SEQUENCE [LARGE SCALE GENOMIC DNA]</scope>
    <source>
        <strain evidence="2 3">120-4 pot B 10/14</strain>
    </source>
</reference>
<evidence type="ECO:0000313" key="3">
    <source>
        <dbReference type="Proteomes" id="UP000789901"/>
    </source>
</evidence>
<organism evidence="2 3">
    <name type="scientific">Gigaspora margarita</name>
    <dbReference type="NCBI Taxonomy" id="4874"/>
    <lineage>
        <taxon>Eukaryota</taxon>
        <taxon>Fungi</taxon>
        <taxon>Fungi incertae sedis</taxon>
        <taxon>Mucoromycota</taxon>
        <taxon>Glomeromycotina</taxon>
        <taxon>Glomeromycetes</taxon>
        <taxon>Diversisporales</taxon>
        <taxon>Gigasporaceae</taxon>
        <taxon>Gigaspora</taxon>
    </lineage>
</organism>
<dbReference type="PANTHER" id="PTHR23257:SF963">
    <property type="entry name" value="AT08303P"/>
    <property type="match status" value="1"/>
</dbReference>
<name>A0ABN7WDS0_GIGMA</name>
<accession>A0ABN7WDS0</accession>
<dbReference type="InterPro" id="IPR001245">
    <property type="entry name" value="Ser-Thr/Tyr_kinase_cat_dom"/>
</dbReference>
<dbReference type="Pfam" id="PF07714">
    <property type="entry name" value="PK_Tyr_Ser-Thr"/>
    <property type="match status" value="1"/>
</dbReference>
<keyword evidence="3" id="KW-1185">Reference proteome</keyword>
<dbReference type="PANTHER" id="PTHR23257">
    <property type="entry name" value="SERINE-THREONINE PROTEIN KINASE"/>
    <property type="match status" value="1"/>
</dbReference>
<gene>
    <name evidence="2" type="ORF">GMARGA_LOCUS29768</name>
</gene>
<sequence length="214" mass="25229">YSATWMQPEHWRNDAEVILRPLSEDIVSIALKCPRNQKEIEQLLNEIKVYVACSKHSNEYEKDNYYSNYSVIRCYGITYDSSQGYMMVTEYAKRGDLRRYLHQMRNYVEDNFLFETHQNFKWCDKLYILRDITKGLATIHKAGFLHGDLHPGNVLQMEDNHVILGNVEEIFKTLNRWALGVDNTNWWHSSKSDQESVQFLSADIAKKAKKELQP</sequence>
<evidence type="ECO:0000259" key="1">
    <source>
        <dbReference type="PROSITE" id="PS50011"/>
    </source>
</evidence>
<dbReference type="PROSITE" id="PS50011">
    <property type="entry name" value="PROTEIN_KINASE_DOM"/>
    <property type="match status" value="1"/>
</dbReference>
<dbReference type="Gene3D" id="1.10.510.10">
    <property type="entry name" value="Transferase(Phosphotransferase) domain 1"/>
    <property type="match status" value="1"/>
</dbReference>
<dbReference type="EMBL" id="CAJVQB010040646">
    <property type="protein sequence ID" value="CAG8828656.1"/>
    <property type="molecule type" value="Genomic_DNA"/>
</dbReference>
<protein>
    <submittedName>
        <fullName evidence="2">3415_t:CDS:1</fullName>
    </submittedName>
</protein>
<dbReference type="InterPro" id="IPR011009">
    <property type="entry name" value="Kinase-like_dom_sf"/>
</dbReference>
<feature type="non-terminal residue" evidence="2">
    <location>
        <position position="1"/>
    </location>
</feature>
<dbReference type="InterPro" id="IPR000719">
    <property type="entry name" value="Prot_kinase_dom"/>
</dbReference>
<evidence type="ECO:0000313" key="2">
    <source>
        <dbReference type="EMBL" id="CAG8828656.1"/>
    </source>
</evidence>
<dbReference type="Proteomes" id="UP000789901">
    <property type="component" value="Unassembled WGS sequence"/>
</dbReference>
<dbReference type="InterPro" id="IPR050167">
    <property type="entry name" value="Ser_Thr_protein_kinase"/>
</dbReference>